<name>A0A554WYY2_9BURK</name>
<keyword evidence="4" id="KW-1185">Reference proteome</keyword>
<feature type="domain" description="Type IV pilin Tt1218-like" evidence="2">
    <location>
        <begin position="43"/>
        <end position="113"/>
    </location>
</feature>
<dbReference type="RefSeq" id="WP_143903215.1">
    <property type="nucleotide sequence ID" value="NZ_VJOL01000037.1"/>
</dbReference>
<evidence type="ECO:0000313" key="4">
    <source>
        <dbReference type="Proteomes" id="UP000318542"/>
    </source>
</evidence>
<sequence length="207" mass="22373">MPYNSLLTTPTPAHNRHAGLALIEVLVTIVVMSFGLLAIAITQLSAKRSAFEASQRTYAIYLAQDLIDRIRTNTPATTSYTTASPIGGSLTGSRPTCAAASCTPQERAAQDMWDWVSALRGAGVTVAGNAKTTLVEPRACVAFTPDSILTQTGVLRVTLFWLPLGIDPNEAPPDPNDLSCAERDPADPRWQRLSLDTYVFNIEDLNR</sequence>
<dbReference type="EMBL" id="VJOL01000037">
    <property type="protein sequence ID" value="TSE28790.1"/>
    <property type="molecule type" value="Genomic_DNA"/>
</dbReference>
<organism evidence="3 4">
    <name type="scientific">Tepidimonas thermarum</name>
    <dbReference type="NCBI Taxonomy" id="335431"/>
    <lineage>
        <taxon>Bacteria</taxon>
        <taxon>Pseudomonadati</taxon>
        <taxon>Pseudomonadota</taxon>
        <taxon>Betaproteobacteria</taxon>
        <taxon>Burkholderiales</taxon>
        <taxon>Tepidimonas</taxon>
    </lineage>
</organism>
<evidence type="ECO:0000256" key="1">
    <source>
        <dbReference type="SAM" id="Phobius"/>
    </source>
</evidence>
<keyword evidence="1" id="KW-0812">Transmembrane</keyword>
<dbReference type="NCBIfam" id="TIGR02523">
    <property type="entry name" value="type_IV_pilV"/>
    <property type="match status" value="1"/>
</dbReference>
<dbReference type="AlphaFoldDB" id="A0A554WYY2"/>
<dbReference type="InterPro" id="IPR013362">
    <property type="entry name" value="Pilus_4_PilV"/>
</dbReference>
<proteinExistence type="predicted"/>
<dbReference type="Proteomes" id="UP000318542">
    <property type="component" value="Unassembled WGS sequence"/>
</dbReference>
<evidence type="ECO:0000259" key="2">
    <source>
        <dbReference type="Pfam" id="PF22150"/>
    </source>
</evidence>
<keyword evidence="1" id="KW-0472">Membrane</keyword>
<comment type="caution">
    <text evidence="3">The sequence shown here is derived from an EMBL/GenBank/DDBJ whole genome shotgun (WGS) entry which is preliminary data.</text>
</comment>
<keyword evidence="1" id="KW-1133">Transmembrane helix</keyword>
<gene>
    <name evidence="3" type="ORF">Tther_01864</name>
</gene>
<feature type="transmembrane region" description="Helical" evidence="1">
    <location>
        <begin position="20"/>
        <end position="41"/>
    </location>
</feature>
<dbReference type="InterPro" id="IPR054402">
    <property type="entry name" value="Tt1218-like_dom"/>
</dbReference>
<evidence type="ECO:0000313" key="3">
    <source>
        <dbReference type="EMBL" id="TSE28790.1"/>
    </source>
</evidence>
<dbReference type="Pfam" id="PF07963">
    <property type="entry name" value="N_methyl"/>
    <property type="match status" value="1"/>
</dbReference>
<reference evidence="3 4" key="1">
    <citation type="submission" date="2019-07" db="EMBL/GenBank/DDBJ databases">
        <title>Tepidimonas thermarum AA-1 draft genome.</title>
        <authorList>
            <person name="Da Costa M.S."/>
            <person name="Froufe H.J.C."/>
            <person name="Egas C."/>
            <person name="Albuquerque L."/>
        </authorList>
    </citation>
    <scope>NUCLEOTIDE SEQUENCE [LARGE SCALE GENOMIC DNA]</scope>
    <source>
        <strain evidence="3 4">AA-1</strain>
    </source>
</reference>
<dbReference type="Pfam" id="PF22150">
    <property type="entry name" value="Tt1218-like"/>
    <property type="match status" value="1"/>
</dbReference>
<accession>A0A554WYY2</accession>
<dbReference type="OrthoDB" id="8547299at2"/>
<dbReference type="InterPro" id="IPR012902">
    <property type="entry name" value="N_methyl_site"/>
</dbReference>
<protein>
    <submittedName>
        <fullName evidence="3">Type IV pilus modification protein PilV</fullName>
    </submittedName>
</protein>